<feature type="compositionally biased region" description="Polar residues" evidence="9">
    <location>
        <begin position="2144"/>
        <end position="2153"/>
    </location>
</feature>
<dbReference type="Proteomes" id="UP001652741">
    <property type="component" value="Chromosome ssa20"/>
</dbReference>
<accession>A0ABM3DJS6</accession>
<dbReference type="PANTHER" id="PTHR47968:SF75">
    <property type="entry name" value="CENTROMERE-ASSOCIATED PROTEIN E"/>
    <property type="match status" value="1"/>
</dbReference>
<feature type="coiled-coil region" evidence="8">
    <location>
        <begin position="1996"/>
        <end position="2030"/>
    </location>
</feature>
<dbReference type="SMART" id="SM00129">
    <property type="entry name" value="KISc"/>
    <property type="match status" value="1"/>
</dbReference>
<evidence type="ECO:0000259" key="10">
    <source>
        <dbReference type="PROSITE" id="PS50067"/>
    </source>
</evidence>
<dbReference type="RefSeq" id="XP_045559055.1">
    <property type="nucleotide sequence ID" value="XM_045703099.1"/>
</dbReference>
<dbReference type="SUPFAM" id="SSF52540">
    <property type="entry name" value="P-loop containing nucleoside triphosphate hydrolases"/>
    <property type="match status" value="1"/>
</dbReference>
<evidence type="ECO:0000313" key="11">
    <source>
        <dbReference type="Proteomes" id="UP001652741"/>
    </source>
</evidence>
<evidence type="ECO:0000256" key="3">
    <source>
        <dbReference type="ARBA" id="ARBA00022840"/>
    </source>
</evidence>
<dbReference type="PRINTS" id="PR00380">
    <property type="entry name" value="KINESINHEAVY"/>
</dbReference>
<dbReference type="Pfam" id="PF00225">
    <property type="entry name" value="Kinesin"/>
    <property type="match status" value="1"/>
</dbReference>
<feature type="domain" description="Kinesin motor" evidence="10">
    <location>
        <begin position="44"/>
        <end position="376"/>
    </location>
</feature>
<reference evidence="12" key="1">
    <citation type="submission" date="2025-08" db="UniProtKB">
        <authorList>
            <consortium name="RefSeq"/>
        </authorList>
    </citation>
    <scope>IDENTIFICATION</scope>
</reference>
<feature type="coiled-coil region" evidence="8">
    <location>
        <begin position="392"/>
        <end position="447"/>
    </location>
</feature>
<evidence type="ECO:0000256" key="6">
    <source>
        <dbReference type="ARBA" id="ARBA00023212"/>
    </source>
</evidence>
<dbReference type="InterPro" id="IPR027417">
    <property type="entry name" value="P-loop_NTPase"/>
</dbReference>
<evidence type="ECO:0000256" key="2">
    <source>
        <dbReference type="ARBA" id="ARBA00022741"/>
    </source>
</evidence>
<feature type="coiled-coil region" evidence="8">
    <location>
        <begin position="905"/>
        <end position="932"/>
    </location>
</feature>
<keyword evidence="11" id="KW-1185">Reference proteome</keyword>
<organism evidence="11 12">
    <name type="scientific">Salmo salar</name>
    <name type="common">Atlantic salmon</name>
    <dbReference type="NCBI Taxonomy" id="8030"/>
    <lineage>
        <taxon>Eukaryota</taxon>
        <taxon>Metazoa</taxon>
        <taxon>Chordata</taxon>
        <taxon>Craniata</taxon>
        <taxon>Vertebrata</taxon>
        <taxon>Euteleostomi</taxon>
        <taxon>Actinopterygii</taxon>
        <taxon>Neopterygii</taxon>
        <taxon>Teleostei</taxon>
        <taxon>Protacanthopterygii</taxon>
        <taxon>Salmoniformes</taxon>
        <taxon>Salmonidae</taxon>
        <taxon>Salmoninae</taxon>
        <taxon>Salmo</taxon>
    </lineage>
</organism>
<dbReference type="Gene3D" id="3.40.850.10">
    <property type="entry name" value="Kinesin motor domain"/>
    <property type="match status" value="1"/>
</dbReference>
<comment type="similarity">
    <text evidence="7">Belongs to the TRAFAC class myosin-kinesin ATPase superfamily. Kinesin family.</text>
</comment>
<dbReference type="PANTHER" id="PTHR47968">
    <property type="entry name" value="CENTROMERE PROTEIN E"/>
    <property type="match status" value="1"/>
</dbReference>
<dbReference type="InterPro" id="IPR036961">
    <property type="entry name" value="Kinesin_motor_dom_sf"/>
</dbReference>
<feature type="binding site" evidence="7">
    <location>
        <begin position="130"/>
        <end position="137"/>
    </location>
    <ligand>
        <name>ATP</name>
        <dbReference type="ChEBI" id="CHEBI:30616"/>
    </ligand>
</feature>
<keyword evidence="6" id="KW-0963">Cytoplasm</keyword>
<keyword evidence="3 7" id="KW-0067">ATP-binding</keyword>
<comment type="subcellular location">
    <subcellularLocation>
        <location evidence="1">Cytoplasm</location>
        <location evidence="1">Cytoskeleton</location>
    </subcellularLocation>
</comment>
<keyword evidence="4 8" id="KW-0175">Coiled coil</keyword>
<dbReference type="InterPro" id="IPR001752">
    <property type="entry name" value="Kinesin_motor_dom"/>
</dbReference>
<dbReference type="PROSITE" id="PS00411">
    <property type="entry name" value="KINESIN_MOTOR_1"/>
    <property type="match status" value="1"/>
</dbReference>
<evidence type="ECO:0000256" key="8">
    <source>
        <dbReference type="SAM" id="Coils"/>
    </source>
</evidence>
<dbReference type="InterPro" id="IPR027640">
    <property type="entry name" value="Kinesin-like_fam"/>
</dbReference>
<dbReference type="PROSITE" id="PS50067">
    <property type="entry name" value="KINESIN_MOTOR_2"/>
    <property type="match status" value="1"/>
</dbReference>
<evidence type="ECO:0000256" key="5">
    <source>
        <dbReference type="ARBA" id="ARBA00023175"/>
    </source>
</evidence>
<feature type="coiled-coil region" evidence="8">
    <location>
        <begin position="1832"/>
        <end position="1866"/>
    </location>
</feature>
<evidence type="ECO:0000313" key="12">
    <source>
        <dbReference type="RefSeq" id="XP_045559055.1"/>
    </source>
</evidence>
<evidence type="ECO:0000256" key="7">
    <source>
        <dbReference type="PROSITE-ProRule" id="PRU00283"/>
    </source>
</evidence>
<evidence type="ECO:0000256" key="4">
    <source>
        <dbReference type="ARBA" id="ARBA00023054"/>
    </source>
</evidence>
<evidence type="ECO:0000256" key="9">
    <source>
        <dbReference type="SAM" id="MobiDB-lite"/>
    </source>
</evidence>
<evidence type="ECO:0000256" key="1">
    <source>
        <dbReference type="ARBA" id="ARBA00004245"/>
    </source>
</evidence>
<sequence length="2153" mass="247072">MKTKDKTLRTFSNSTFESSQKANVIHRVKGSYFLKLYTMLEESAVKVCVRVRPLIEREETAAESAEPVKLYWKTDKKTIHQVDDGNLTKNFSFDRVFSAEETTLQLYQELAKPLVVSTVEGYNGTIFAYGQTSSGKTFTMMGSSLTPGVIPLAMEDVFQTIKNCPKKEFLLRVSYLEIYNETVTDLLCDSWKRKPLEIREGNNKNVYVADLTEELVTSPEQALAWIRKGEKNRHYGKTKMNQRSSRSHTIFRMILENRDRGDSASGENPDSAIIVSHLNLVDLAGAERASQTGAEGTRFKEGCNINRSLFTLGQVIKKLSDETQKGFTNYRDSKLTRILQNSLGGNAKTVIICTITPVTLEETLSTLQFASAAKNMKNDPHVTEVSDDGALLRRYRNEIVDLKRRLHEVSSVTQTTATEKETLSQILQEKDQLQREQEDRIKNLTKLLVTSSNFVTIKKMPKRRVTWGGKLPSPAFHHAGESDLSFAEPFFKKRKADMSVLTEQNEDGDEFDSTFDMEMNQSNLTVRGFAESEFLSPNQLNKLSEKVSCLELQLENETQQKQEAMEEVETFQRRVAELEKQLEGKSLMPADAQLEKETQQNQEDMEEVETFQRRVAELEKQLEGKSLIPVDAQLEKETQQNQEDMEEVETFEIRVAELEKQLEKSQMPADAQEQMKRGFEETIQLCETLVSEKEMVATERDYLKQELNILMEQTENLKKEKAALLQEMEEKKEMDEFNSLEEESKREYEKELLNDISSLKKAMEASGRKSQELEANLVAMSEELKKKGDWAEELQRSSDVDLVQQVKQLRRSLDDAEGLSRDTKKEWAHLRSENISLKERAVTLTAGYERMEAQVNGLRHQLETEKSSFKKMQVDLQRELQGAFEENTKLTTLLDGKVPKNLIDSIELEKTVADLKKELDKSHEDERTLQAKIEDLSALQDLPDKVNSLMMQVCDLTEELCAVQKERDMLVSAKACSEEEAHQFRELAQSSQEQLVKLQDDLSKAELRENDLTQQCTDITEQLETLHKDLARSSVENSQLLTTVEESSLRLKENEQHRASIEDQLCGMQQVMKELEEKLAESESSKERYDNLSQEHQDQIRQLSEEVIQVQAELKRQQHLNSEQQSCAQQDDQHQLQIQELRAALEAMTEERSQLNSDLQQNMEMAAESQGLLHSIQEELRQQRQVNSDLESQSLQKETLLEQQMRQLSDALESGEAERERLLFQKTDSPQNHAEELEKLLSTVTSLTGERDQLQEILEGIREERNQLKRDLEDNVEMSIKVQEELKQQQHLNSEQQTEREHQEAQLQQQLQQLGEELETMTQERCQLKGDLQENLEMAAETQGLLRSIQEELRQQRQVNSDLESQSLQKESLLEQQAKQLNEELESVRAERERLLSEKADGSQNHAEELEKLLSTVTSLTEERDQLQEILEGIREERNQLKRNLEDNVQMMQQLEKEGIHMRDERAQIQRDLQENMEMRTLEQQHLNSQQQAESEQQMKQLEEECKGFKEGQFHLKGEADTSHKMLSDANATISILTEQINNLEQSTSCCSTRAGEGLCSRLEASMQKLQVSLVRLQLVIDGASKPGHGPLVGVTQVEEVMILKLLPLLPKPTKKIYSNINRSTVQITNAVWDTKVLLKLCAKDYKTHVEALVQNDLAVFEERRLQDLLLCRAQAPSHSVKVVENDLLGVWDERLSELLDRREGYLQKMNSVLKKLEESLATHPAAVSEELRVRERSNEELNALCMVHSPDSAAVENFLVRELARRSVLAQANTLALQGLRDERCGLLKELGVVRAQADSQLKEERSKTSTLLQILERAPVKTEADLLRDNQQLALQRQQLDGEIKEMQMRVEQLEEDQIKAADSISNHKQATQLLQTELQDACAQVKDREGSIEILKEKLRETEVLAKRRTSPSALELEELKAKLLKMELEMTASSSKHQEELLRMTTVLNHKEDALRTLKETLRRSQQEGEQSFNEGPDLHARLITARGRMVQSNILLEKNKLEEELKRLQSKISELESLVSTQQGEITKWKARAIKLKENKRDVVDKPLSPSTPTKHRLPMNSEQFLNSPKRFLNSPKRLIDSPKKFLDSPKSKFFDVRPGSESMSINCPKQFFDNSNLGTIQDASASVDKKDEWWPLSPKQSDVCKQQ</sequence>
<name>A0ABM3DJS6_SALSA</name>
<keyword evidence="5 7" id="KW-0505">Motor protein</keyword>
<dbReference type="CDD" id="cd01374">
    <property type="entry name" value="KISc_CENP_E"/>
    <property type="match status" value="1"/>
</dbReference>
<keyword evidence="2 7" id="KW-0547">Nucleotide-binding</keyword>
<feature type="coiled-coil region" evidence="8">
    <location>
        <begin position="981"/>
        <end position="1022"/>
    </location>
</feature>
<gene>
    <name evidence="12" type="primary">cenpe</name>
</gene>
<feature type="coiled-coil region" evidence="8">
    <location>
        <begin position="700"/>
        <end position="868"/>
    </location>
</feature>
<dbReference type="InterPro" id="IPR019821">
    <property type="entry name" value="Kinesin_motor_CS"/>
</dbReference>
<feature type="coiled-coil region" evidence="8">
    <location>
        <begin position="540"/>
        <end position="661"/>
    </location>
</feature>
<feature type="coiled-coil region" evidence="8">
    <location>
        <begin position="1920"/>
        <end position="1972"/>
    </location>
</feature>
<feature type="region of interest" description="Disordered" evidence="9">
    <location>
        <begin position="1286"/>
        <end position="1309"/>
    </location>
</feature>
<feature type="region of interest" description="Disordered" evidence="9">
    <location>
        <begin position="2132"/>
        <end position="2153"/>
    </location>
</feature>
<feature type="region of interest" description="Disordered" evidence="9">
    <location>
        <begin position="1076"/>
        <end position="1098"/>
    </location>
</feature>
<protein>
    <submittedName>
        <fullName evidence="12">Centromere-associated protein E isoform X11</fullName>
    </submittedName>
</protein>
<dbReference type="GeneID" id="106579876"/>
<proteinExistence type="inferred from homology"/>
<keyword evidence="6" id="KW-0206">Cytoskeleton</keyword>